<dbReference type="Proteomes" id="UP000295807">
    <property type="component" value="Unassembled WGS sequence"/>
</dbReference>
<dbReference type="GO" id="GO:0005737">
    <property type="term" value="C:cytoplasm"/>
    <property type="evidence" value="ECO:0007669"/>
    <property type="project" value="TreeGrafter"/>
</dbReference>
<comment type="caution">
    <text evidence="8">The sequence shown here is derived from an EMBL/GenBank/DDBJ whole genome shotgun (WGS) entry which is preliminary data.</text>
</comment>
<keyword evidence="2 4" id="KW-0378">Hydrolase</keyword>
<evidence type="ECO:0000256" key="5">
    <source>
        <dbReference type="SAM" id="SignalP"/>
    </source>
</evidence>
<dbReference type="GO" id="GO:0004575">
    <property type="term" value="F:sucrose alpha-glucosidase activity"/>
    <property type="evidence" value="ECO:0007669"/>
    <property type="project" value="TreeGrafter"/>
</dbReference>
<evidence type="ECO:0000259" key="6">
    <source>
        <dbReference type="Pfam" id="PF00251"/>
    </source>
</evidence>
<dbReference type="SUPFAM" id="SSF75005">
    <property type="entry name" value="Arabinanase/levansucrase/invertase"/>
    <property type="match status" value="1"/>
</dbReference>
<evidence type="ECO:0000256" key="2">
    <source>
        <dbReference type="ARBA" id="ARBA00022801"/>
    </source>
</evidence>
<dbReference type="EMBL" id="SMAD01000007">
    <property type="protein sequence ID" value="TCS86595.1"/>
    <property type="molecule type" value="Genomic_DNA"/>
</dbReference>
<evidence type="ECO:0000256" key="4">
    <source>
        <dbReference type="RuleBase" id="RU362110"/>
    </source>
</evidence>
<feature type="domain" description="Glycosyl hydrolase family 32 C-terminal" evidence="7">
    <location>
        <begin position="414"/>
        <end position="547"/>
    </location>
</feature>
<evidence type="ECO:0000256" key="1">
    <source>
        <dbReference type="ARBA" id="ARBA00009902"/>
    </source>
</evidence>
<name>A0A4R3KSC1_9SPHI</name>
<dbReference type="PANTHER" id="PTHR42800">
    <property type="entry name" value="EXOINULINASE INUD (AFU_ORTHOLOGUE AFUA_5G00480)"/>
    <property type="match status" value="1"/>
</dbReference>
<dbReference type="Gene3D" id="2.60.120.560">
    <property type="entry name" value="Exo-inulinase, domain 1"/>
    <property type="match status" value="1"/>
</dbReference>
<dbReference type="Pfam" id="PF00251">
    <property type="entry name" value="Glyco_hydro_32N"/>
    <property type="match status" value="1"/>
</dbReference>
<evidence type="ECO:0000313" key="9">
    <source>
        <dbReference type="Proteomes" id="UP000295807"/>
    </source>
</evidence>
<feature type="chain" id="PRO_5020964650" evidence="5">
    <location>
        <begin position="20"/>
        <end position="553"/>
    </location>
</feature>
<dbReference type="SUPFAM" id="SSF49899">
    <property type="entry name" value="Concanavalin A-like lectins/glucanases"/>
    <property type="match status" value="1"/>
</dbReference>
<dbReference type="SMART" id="SM00640">
    <property type="entry name" value="Glyco_32"/>
    <property type="match status" value="1"/>
</dbReference>
<dbReference type="PANTHER" id="PTHR42800:SF1">
    <property type="entry name" value="EXOINULINASE INUD (AFU_ORTHOLOGUE AFUA_5G00480)"/>
    <property type="match status" value="1"/>
</dbReference>
<dbReference type="InterPro" id="IPR013148">
    <property type="entry name" value="Glyco_hydro_32_N"/>
</dbReference>
<evidence type="ECO:0000256" key="3">
    <source>
        <dbReference type="ARBA" id="ARBA00023295"/>
    </source>
</evidence>
<dbReference type="InterPro" id="IPR013320">
    <property type="entry name" value="ConA-like_dom_sf"/>
</dbReference>
<evidence type="ECO:0000259" key="7">
    <source>
        <dbReference type="Pfam" id="PF08244"/>
    </source>
</evidence>
<reference evidence="8 9" key="1">
    <citation type="submission" date="2019-03" db="EMBL/GenBank/DDBJ databases">
        <title>Genomic Encyclopedia of Type Strains, Phase IV (KMG-IV): sequencing the most valuable type-strain genomes for metagenomic binning, comparative biology and taxonomic classification.</title>
        <authorList>
            <person name="Goeker M."/>
        </authorList>
    </citation>
    <scope>NUCLEOTIDE SEQUENCE [LARGE SCALE GENOMIC DNA]</scope>
    <source>
        <strain evidence="8 9">DSM 21100</strain>
    </source>
</reference>
<dbReference type="InterPro" id="IPR001362">
    <property type="entry name" value="Glyco_hydro_32"/>
</dbReference>
<dbReference type="CDD" id="cd18622">
    <property type="entry name" value="GH32_Inu-like"/>
    <property type="match status" value="1"/>
</dbReference>
<dbReference type="GO" id="GO:0005987">
    <property type="term" value="P:sucrose catabolic process"/>
    <property type="evidence" value="ECO:0007669"/>
    <property type="project" value="TreeGrafter"/>
</dbReference>
<feature type="signal peptide" evidence="5">
    <location>
        <begin position="1"/>
        <end position="19"/>
    </location>
</feature>
<gene>
    <name evidence="8" type="ORF">EDD80_107128</name>
</gene>
<keyword evidence="3 4" id="KW-0326">Glycosidase</keyword>
<dbReference type="InterPro" id="IPR013189">
    <property type="entry name" value="Glyco_hydro_32_C"/>
</dbReference>
<keyword evidence="9" id="KW-1185">Reference proteome</keyword>
<organism evidence="8 9">
    <name type="scientific">Anseongella ginsenosidimutans</name>
    <dbReference type="NCBI Taxonomy" id="496056"/>
    <lineage>
        <taxon>Bacteria</taxon>
        <taxon>Pseudomonadati</taxon>
        <taxon>Bacteroidota</taxon>
        <taxon>Sphingobacteriia</taxon>
        <taxon>Sphingobacteriales</taxon>
        <taxon>Sphingobacteriaceae</taxon>
        <taxon>Anseongella</taxon>
    </lineage>
</organism>
<dbReference type="Gene3D" id="2.115.10.20">
    <property type="entry name" value="Glycosyl hydrolase domain, family 43"/>
    <property type="match status" value="1"/>
</dbReference>
<keyword evidence="5" id="KW-0732">Signal</keyword>
<comment type="similarity">
    <text evidence="1 4">Belongs to the glycosyl hydrolase 32 family.</text>
</comment>
<dbReference type="InterPro" id="IPR023296">
    <property type="entry name" value="Glyco_hydro_beta-prop_sf"/>
</dbReference>
<evidence type="ECO:0000313" key="8">
    <source>
        <dbReference type="EMBL" id="TCS86595.1"/>
    </source>
</evidence>
<protein>
    <submittedName>
        <fullName evidence="8">Levanase/fructan beta-fructosidase</fullName>
    </submittedName>
</protein>
<dbReference type="Pfam" id="PF08244">
    <property type="entry name" value="Glyco_hydro_32C"/>
    <property type="match status" value="1"/>
</dbReference>
<feature type="domain" description="Glycosyl hydrolase family 32 N-terminal" evidence="6">
    <location>
        <begin position="129"/>
        <end position="404"/>
    </location>
</feature>
<accession>A0A4R3KSC1</accession>
<proteinExistence type="inferred from homology"/>
<dbReference type="AlphaFoldDB" id="A0A4R3KSC1"/>
<dbReference type="RefSeq" id="WP_132129601.1">
    <property type="nucleotide sequence ID" value="NZ_CP042432.1"/>
</dbReference>
<dbReference type="OrthoDB" id="9759709at2"/>
<sequence length="553" mass="63026">MKALLSVFVLCILFTSAAAQENAEKLQRFNTFFTGEKHWLVLPVKNGAPKRNIELWVEGELERWFDMELAAGEPDWYAYLDISGWKGKFMELRVDQLDVDSKVFSPVKQVDEDKNAGVLYQEKLRGQFHFSPARGWNNDPNGLVYYKGEYHLFFQHNPYGRGWGNMHWGHAVSKDLVHWKELDIALYPDKFGPMFSGGAVVDENNTMVLFFTGARSWGQGMAWSTDGRNFRKLDHTVVHRISRDNRDPKVIWHEPTGKWTMVLYVERDGGQHTMQFLTSPDLKNWTQSSMVKGGIGDDRYLFECPEFFEIPIEGSPDETKWILTGADSQYAIGTFDGKTFRPETERLNGQLGRGFYAAQTFSNEPQGRRIEIGWWRTHTDKEGMSFNQSMSIPMELKLEKRPEGLRLTRTPVKELESLRGASHHLGKFRLKEGASNPLSAINTELAEIRMEFEPGAASEIILNVRGLPVLYNVEKEELSIDGVRAPVPLQNGKLDLIVYADRTGLEVFAAGGLVFMPVDFNLDPENRSLSLLSKGGAAKVNRLDVYELKSIWK</sequence>